<protein>
    <submittedName>
        <fullName evidence="1">Sporulation protein YtfJ</fullName>
    </submittedName>
</protein>
<dbReference type="PANTHER" id="PTHR39162">
    <property type="entry name" value="GLL3345 PROTEIN"/>
    <property type="match status" value="1"/>
</dbReference>
<dbReference type="KEGG" id="sman:C12CBH8_07150"/>
<name>A0A7I8D038_9FIRM</name>
<dbReference type="InterPro" id="IPR014229">
    <property type="entry name" value="Spore_YtfJ"/>
</dbReference>
<evidence type="ECO:0000313" key="1">
    <source>
        <dbReference type="EMBL" id="BCI60076.1"/>
    </source>
</evidence>
<dbReference type="PANTHER" id="PTHR39162:SF1">
    <property type="entry name" value="SPORULATION PROTEIN YTFJ"/>
    <property type="match status" value="1"/>
</dbReference>
<dbReference type="NCBIfam" id="TIGR02874">
    <property type="entry name" value="spore_ytfJ"/>
    <property type="match status" value="1"/>
</dbReference>
<dbReference type="Pfam" id="PF09579">
    <property type="entry name" value="Spore_YtfJ"/>
    <property type="match status" value="1"/>
</dbReference>
<sequence>MSEHPIQGMMETTMKKIREMVDANTIIGNPITSPDGSVLIPVSKVSYGFGAGGSDFPSKTQKDLFGGGTGMGVTITPVAFIVLQNGETRMLQLASGDDTASNVVKLVPELFDKVSNLFQKDKKEKDISPDL</sequence>
<evidence type="ECO:0000313" key="2">
    <source>
        <dbReference type="Proteomes" id="UP000593890"/>
    </source>
</evidence>
<dbReference type="Proteomes" id="UP000593890">
    <property type="component" value="Chromosome"/>
</dbReference>
<dbReference type="PIRSF" id="PIRSF021377">
    <property type="entry name" value="YtfJ"/>
    <property type="match status" value="1"/>
</dbReference>
<proteinExistence type="predicted"/>
<gene>
    <name evidence="1" type="ORF">C12CBH8_07150</name>
</gene>
<reference evidence="2" key="1">
    <citation type="submission" date="2020-07" db="EMBL/GenBank/DDBJ databases">
        <title>Complete genome sequencing of Clostridia bacterium strain 12CBH8.</title>
        <authorList>
            <person name="Sakamoto M."/>
            <person name="Murakami T."/>
            <person name="Mori H."/>
        </authorList>
    </citation>
    <scope>NUCLEOTIDE SEQUENCE [LARGE SCALE GENOMIC DNA]</scope>
    <source>
        <strain evidence="2">12CBH8</strain>
    </source>
</reference>
<dbReference type="AlphaFoldDB" id="A0A7I8D038"/>
<keyword evidence="2" id="KW-1185">Reference proteome</keyword>
<accession>A0A7I8D038</accession>
<organism evidence="1 2">
    <name type="scientific">Solibaculum mannosilyticum</name>
    <dbReference type="NCBI Taxonomy" id="2780922"/>
    <lineage>
        <taxon>Bacteria</taxon>
        <taxon>Bacillati</taxon>
        <taxon>Bacillota</taxon>
        <taxon>Clostridia</taxon>
        <taxon>Eubacteriales</taxon>
        <taxon>Oscillospiraceae</taxon>
        <taxon>Solibaculum</taxon>
    </lineage>
</organism>
<dbReference type="EMBL" id="AP023321">
    <property type="protein sequence ID" value="BCI60076.1"/>
    <property type="molecule type" value="Genomic_DNA"/>
</dbReference>
<dbReference type="RefSeq" id="WP_090266638.1">
    <property type="nucleotide sequence ID" value="NZ_AP023321.1"/>
</dbReference>